<protein>
    <recommendedName>
        <fullName evidence="4">DUF3945 domain-containing protein</fullName>
    </recommendedName>
</protein>
<organism evidence="2 3">
    <name type="scientific">Cnuella takakiae</name>
    <dbReference type="NCBI Taxonomy" id="1302690"/>
    <lineage>
        <taxon>Bacteria</taxon>
        <taxon>Pseudomonadati</taxon>
        <taxon>Bacteroidota</taxon>
        <taxon>Chitinophagia</taxon>
        <taxon>Chitinophagales</taxon>
        <taxon>Chitinophagaceae</taxon>
        <taxon>Cnuella</taxon>
    </lineage>
</organism>
<dbReference type="AlphaFoldDB" id="A0A1M4SCN2"/>
<feature type="compositionally biased region" description="Basic and acidic residues" evidence="1">
    <location>
        <begin position="238"/>
        <end position="267"/>
    </location>
</feature>
<dbReference type="Proteomes" id="UP000184368">
    <property type="component" value="Unassembled WGS sequence"/>
</dbReference>
<keyword evidence="3" id="KW-1185">Reference proteome</keyword>
<dbReference type="EMBL" id="FQUO01000001">
    <property type="protein sequence ID" value="SHE29960.1"/>
    <property type="molecule type" value="Genomic_DNA"/>
</dbReference>
<evidence type="ECO:0000313" key="3">
    <source>
        <dbReference type="Proteomes" id="UP000184368"/>
    </source>
</evidence>
<proteinExistence type="predicted"/>
<reference evidence="2 3" key="1">
    <citation type="submission" date="2016-11" db="EMBL/GenBank/DDBJ databases">
        <authorList>
            <person name="Jaros S."/>
            <person name="Januszkiewicz K."/>
            <person name="Wedrychowicz H."/>
        </authorList>
    </citation>
    <scope>NUCLEOTIDE SEQUENCE [LARGE SCALE GENOMIC DNA]</scope>
    <source>
        <strain evidence="2 3">DSM 26897</strain>
    </source>
</reference>
<gene>
    <name evidence="2" type="ORF">SAMN05444008_10175</name>
</gene>
<name>A0A1M4SCN2_9BACT</name>
<evidence type="ECO:0000313" key="2">
    <source>
        <dbReference type="EMBL" id="SHE29960.1"/>
    </source>
</evidence>
<evidence type="ECO:0000256" key="1">
    <source>
        <dbReference type="SAM" id="MobiDB-lite"/>
    </source>
</evidence>
<feature type="region of interest" description="Disordered" evidence="1">
    <location>
        <begin position="234"/>
        <end position="290"/>
    </location>
</feature>
<evidence type="ECO:0008006" key="4">
    <source>
        <dbReference type="Google" id="ProtNLM"/>
    </source>
</evidence>
<accession>A0A1M4SCN2</accession>
<feature type="compositionally biased region" description="Basic residues" evidence="1">
    <location>
        <begin position="279"/>
        <end position="290"/>
    </location>
</feature>
<dbReference type="RefSeq" id="WP_073038926.1">
    <property type="nucleotide sequence ID" value="NZ_FQUO01000001.1"/>
</dbReference>
<sequence length="290" mass="32635">MNEKNLSYLKDTLKYLGFGEGLREALESKMKEGVKEFQLGHSAPFGDRRIDASLSFRKSDTSDIYFLNKWNGTVGEYEAARSQNFYINKGHGITLKEGFNLLEGRAVHKELTDKEGQTYKAWLQLDGKEKDATGNYKVNQYHEKYGFDLQQKLEALPIKQLANPELKEGLLRSLQKGNLQTVTFEKNGQSDQLFMAANPRFKSIAVFDQSGKQIPQHSLDKRYGLEVKKPELTLVGKAAEKEAPKKKQDMGKVRKMDGATPKKEGKAKTQTGSADGLGKKRTGKQKGMHP</sequence>